<dbReference type="EMBL" id="UOEJ01000217">
    <property type="protein sequence ID" value="VAW05694.1"/>
    <property type="molecule type" value="Genomic_DNA"/>
</dbReference>
<dbReference type="NCBIfam" id="TIGR03097">
    <property type="entry name" value="PEP_O_lig_1"/>
    <property type="match status" value="1"/>
</dbReference>
<dbReference type="InterPro" id="IPR051533">
    <property type="entry name" value="WaaL-like"/>
</dbReference>
<evidence type="ECO:0000256" key="2">
    <source>
        <dbReference type="ARBA" id="ARBA00022692"/>
    </source>
</evidence>
<feature type="transmembrane region" description="Helical" evidence="5">
    <location>
        <begin position="394"/>
        <end position="411"/>
    </location>
</feature>
<protein>
    <recommendedName>
        <fullName evidence="9">O-glycosylation ligase, exosortase A system-associated</fullName>
    </recommendedName>
</protein>
<feature type="domain" description="DUF5935" evidence="7">
    <location>
        <begin position="1"/>
        <end position="186"/>
    </location>
</feature>
<keyword evidence="3 5" id="KW-1133">Transmembrane helix</keyword>
<accession>A0A3B0TA70</accession>
<feature type="transmembrane region" description="Helical" evidence="5">
    <location>
        <begin position="202"/>
        <end position="231"/>
    </location>
</feature>
<feature type="transmembrane region" description="Helical" evidence="5">
    <location>
        <begin position="237"/>
        <end position="254"/>
    </location>
</feature>
<evidence type="ECO:0000313" key="8">
    <source>
        <dbReference type="EMBL" id="VAW05694.1"/>
    </source>
</evidence>
<dbReference type="PANTHER" id="PTHR37422">
    <property type="entry name" value="TEICHURONIC ACID BIOSYNTHESIS PROTEIN TUAE"/>
    <property type="match status" value="1"/>
</dbReference>
<dbReference type="Pfam" id="PF19358">
    <property type="entry name" value="DUF5935"/>
    <property type="match status" value="1"/>
</dbReference>
<feature type="transmembrane region" description="Helical" evidence="5">
    <location>
        <begin position="43"/>
        <end position="65"/>
    </location>
</feature>
<evidence type="ECO:0000256" key="1">
    <source>
        <dbReference type="ARBA" id="ARBA00004141"/>
    </source>
</evidence>
<keyword evidence="4 5" id="KW-0472">Membrane</keyword>
<feature type="domain" description="O-antigen ligase-related" evidence="6">
    <location>
        <begin position="202"/>
        <end position="340"/>
    </location>
</feature>
<gene>
    <name evidence="8" type="ORF">MNBD_ALPHA01-409</name>
</gene>
<dbReference type="AlphaFoldDB" id="A0A3B0TA70"/>
<reference evidence="8" key="1">
    <citation type="submission" date="2018-06" db="EMBL/GenBank/DDBJ databases">
        <authorList>
            <person name="Zhirakovskaya E."/>
        </authorList>
    </citation>
    <scope>NUCLEOTIDE SEQUENCE</scope>
</reference>
<dbReference type="Pfam" id="PF04932">
    <property type="entry name" value="Wzy_C"/>
    <property type="match status" value="1"/>
</dbReference>
<name>A0A3B0TA70_9ZZZZ</name>
<proteinExistence type="predicted"/>
<dbReference type="GO" id="GO:0016020">
    <property type="term" value="C:membrane"/>
    <property type="evidence" value="ECO:0007669"/>
    <property type="project" value="UniProtKB-SubCell"/>
</dbReference>
<dbReference type="PANTHER" id="PTHR37422:SF13">
    <property type="entry name" value="LIPOPOLYSACCHARIDE BIOSYNTHESIS PROTEIN PA4999-RELATED"/>
    <property type="match status" value="1"/>
</dbReference>
<evidence type="ECO:0000256" key="3">
    <source>
        <dbReference type="ARBA" id="ARBA00022989"/>
    </source>
</evidence>
<evidence type="ECO:0008006" key="9">
    <source>
        <dbReference type="Google" id="ProtNLM"/>
    </source>
</evidence>
<dbReference type="InterPro" id="IPR017528">
    <property type="entry name" value="CHP03097O-antigen_lig-rel"/>
</dbReference>
<feature type="transmembrane region" description="Helical" evidence="5">
    <location>
        <begin position="363"/>
        <end position="382"/>
    </location>
</feature>
<evidence type="ECO:0000259" key="7">
    <source>
        <dbReference type="Pfam" id="PF19358"/>
    </source>
</evidence>
<organism evidence="8">
    <name type="scientific">hydrothermal vent metagenome</name>
    <dbReference type="NCBI Taxonomy" id="652676"/>
    <lineage>
        <taxon>unclassified sequences</taxon>
        <taxon>metagenomes</taxon>
        <taxon>ecological metagenomes</taxon>
    </lineage>
</organism>
<feature type="transmembrane region" description="Helical" evidence="5">
    <location>
        <begin position="332"/>
        <end position="351"/>
    </location>
</feature>
<evidence type="ECO:0000259" key="6">
    <source>
        <dbReference type="Pfam" id="PF04932"/>
    </source>
</evidence>
<sequence>MRDIFIFSAVLCIVIATLRKPQIGVLGWLWLSIMNPHKESWGWVYSMPLLDIIAGVTLISAVINFKQARKAFFHPVAAIMLIFYIWVCLSTIFSVSFELTFPVWLDYTKTMLFVLLMLLFLNSRHWIIAALWTFIFAVGFTGVKGGIFTIFSGGATRIWGATGTAWGDNNGVSLAMLMVIPLIFAMKDLLSQRILRLGVYGSAFLSFICILGTQSRGGLVGIMGSVLVFFFRTKHKIIIAALIFTGAIAVLAFMPESWKDRMETIQNYEQDGSASTRILQWKYAVQLSFERPILGNGFDARYYQPYYQKYLTGIDKNRSAHSIYFQVLEEQGYVGIFLYLLLMISAVVSAQRVSKQAEQREDLKWASTLLLYSQFSVVGYAFNGLTINVAYIDLYYYILAFIVLLISHVRMELAKPETETIAQEQTRT</sequence>
<feature type="transmembrane region" description="Helical" evidence="5">
    <location>
        <begin position="171"/>
        <end position="190"/>
    </location>
</feature>
<feature type="transmembrane region" description="Helical" evidence="5">
    <location>
        <begin position="128"/>
        <end position="151"/>
    </location>
</feature>
<dbReference type="InterPro" id="IPR045979">
    <property type="entry name" value="DUF5935"/>
</dbReference>
<evidence type="ECO:0000256" key="4">
    <source>
        <dbReference type="ARBA" id="ARBA00023136"/>
    </source>
</evidence>
<comment type="subcellular location">
    <subcellularLocation>
        <location evidence="1">Membrane</location>
        <topology evidence="1">Multi-pass membrane protein</topology>
    </subcellularLocation>
</comment>
<dbReference type="InterPro" id="IPR007016">
    <property type="entry name" value="O-antigen_ligase-rel_domated"/>
</dbReference>
<feature type="transmembrane region" description="Helical" evidence="5">
    <location>
        <begin position="72"/>
        <end position="95"/>
    </location>
</feature>
<keyword evidence="2 5" id="KW-0812">Transmembrane</keyword>
<feature type="transmembrane region" description="Helical" evidence="5">
    <location>
        <begin position="101"/>
        <end position="121"/>
    </location>
</feature>
<evidence type="ECO:0000256" key="5">
    <source>
        <dbReference type="SAM" id="Phobius"/>
    </source>
</evidence>